<comment type="similarity">
    <text evidence="2">Belongs to the sirtuin family. Class I subfamily.</text>
</comment>
<feature type="region of interest" description="Disordered" evidence="8">
    <location>
        <begin position="586"/>
        <end position="630"/>
    </location>
</feature>
<evidence type="ECO:0000256" key="5">
    <source>
        <dbReference type="ARBA" id="ARBA00022833"/>
    </source>
</evidence>
<keyword evidence="5 7" id="KW-0862">Zinc</keyword>
<dbReference type="GO" id="GO:0070403">
    <property type="term" value="F:NAD+ binding"/>
    <property type="evidence" value="ECO:0007669"/>
    <property type="project" value="InterPro"/>
</dbReference>
<dbReference type="Proteomes" id="UP000726737">
    <property type="component" value="Unassembled WGS sequence"/>
</dbReference>
<dbReference type="PROSITE" id="PS50305">
    <property type="entry name" value="SIRTUIN"/>
    <property type="match status" value="1"/>
</dbReference>
<dbReference type="PANTHER" id="PTHR11085">
    <property type="entry name" value="NAD-DEPENDENT PROTEIN DEACYLASE SIRTUIN-5, MITOCHONDRIAL-RELATED"/>
    <property type="match status" value="1"/>
</dbReference>
<dbReference type="Gene3D" id="3.30.1600.10">
    <property type="entry name" value="SIR2/SIRT2 'Small Domain"/>
    <property type="match status" value="1"/>
</dbReference>
<dbReference type="InterPro" id="IPR029035">
    <property type="entry name" value="DHS-like_NAD/FAD-binding_dom"/>
</dbReference>
<feature type="region of interest" description="Disordered" evidence="8">
    <location>
        <begin position="535"/>
        <end position="573"/>
    </location>
</feature>
<dbReference type="GO" id="GO:0017136">
    <property type="term" value="F:histone deacetylase activity, NAD-dependent"/>
    <property type="evidence" value="ECO:0007669"/>
    <property type="project" value="TreeGrafter"/>
</dbReference>
<feature type="compositionally biased region" description="Basic and acidic residues" evidence="8">
    <location>
        <begin position="318"/>
        <end position="332"/>
    </location>
</feature>
<feature type="region of interest" description="Disordered" evidence="8">
    <location>
        <begin position="318"/>
        <end position="347"/>
    </location>
</feature>
<keyword evidence="4 7" id="KW-0479">Metal-binding</keyword>
<dbReference type="OrthoDB" id="420264at2759"/>
<reference evidence="10" key="1">
    <citation type="journal article" date="2020" name="Fungal Divers.">
        <title>Resolving the Mortierellaceae phylogeny through synthesis of multi-gene phylogenetics and phylogenomics.</title>
        <authorList>
            <person name="Vandepol N."/>
            <person name="Liber J."/>
            <person name="Desiro A."/>
            <person name="Na H."/>
            <person name="Kennedy M."/>
            <person name="Barry K."/>
            <person name="Grigoriev I.V."/>
            <person name="Miller A.N."/>
            <person name="O'Donnell K."/>
            <person name="Stajich J.E."/>
            <person name="Bonito G."/>
        </authorList>
    </citation>
    <scope>NUCLEOTIDE SEQUENCE</scope>
    <source>
        <strain evidence="10">KOD948</strain>
    </source>
</reference>
<dbReference type="InterPro" id="IPR026591">
    <property type="entry name" value="Sirtuin_cat_small_dom_sf"/>
</dbReference>
<feature type="region of interest" description="Disordered" evidence="8">
    <location>
        <begin position="696"/>
        <end position="745"/>
    </location>
</feature>
<comment type="cofactor">
    <cofactor evidence="1">
        <name>Zn(2+)</name>
        <dbReference type="ChEBI" id="CHEBI:29105"/>
    </cofactor>
</comment>
<feature type="region of interest" description="Disordered" evidence="8">
    <location>
        <begin position="1"/>
        <end position="23"/>
    </location>
</feature>
<feature type="active site" description="Proton acceptor" evidence="7">
    <location>
        <position position="157"/>
    </location>
</feature>
<keyword evidence="6" id="KW-0520">NAD</keyword>
<sequence length="795" mass="86351">MASKTTTRIPIKSRPLKPKPEPEPRIQILKNGTIDAIAELINDNKVKNIIVMTGAGVSTSAGIKDFRSPGTGLYDDLAKYNLPFPEAVFDLEFFKQSPRPFYQLAKELYPGRYRPTLTHYLLPLLVKKKLLLRSYTQNIDSLERLAGLDEALLVEAHGSFANSKCVQCEMTTDSAWVKEHILKGDVPYCKRCSGLVKPGITFFGESVPRRFTTMAETDFEQCDLLMVLGTSLKVEPFNRLIAKVSPKCPRLLINREKAGQELHSGFDFDDKWKYTVQRDALFLGNCDEGVRRLAALCGWEEELQAMYEAGNTHLEHLENIKEPKMKTKKDNGDENEDQDKDDVDIEEGTAVEISDTSDSLDEIMDRFEKSTLISQPETFSCPLTLTGNHAGIVDIKHEMNTSSTSKVEEGLERSNFNYTQLAEKNRVCSTQEEFTVASSIVTTTTTTTATATATASTTTTTTTTATTTTTTETSTAAVTASSTAITAVESSPPTSPAPAPLEVEFLDKRYKEQSSGELASHSKSEMNAPYSQGIQEADPIQPSSETAEESVVCSRTEESASSNNISNESQGTVNTVTKGSISVKLAEDGTKNQSNDTAYGTSGPSPISSGTESPLSPLPQHSVTDSGSSTSLEVSLASSSSSVYVPLTVDVGSSGIRQPLSACVPVIAISTGSGSGVVASTLTKCHAFCNSNTIDNDNTSNSKIDNSNSNSDIDNDNDSNSSVSSSVNIANNDNRIIGSNDGPGPLQMMRRKRRKDFEHVSCAGSLKGEYRYLRGGGRLPPHYLACRVTKRQRYV</sequence>
<dbReference type="GO" id="GO:0005634">
    <property type="term" value="C:nucleus"/>
    <property type="evidence" value="ECO:0007669"/>
    <property type="project" value="TreeGrafter"/>
</dbReference>
<evidence type="ECO:0000256" key="3">
    <source>
        <dbReference type="ARBA" id="ARBA00022679"/>
    </source>
</evidence>
<feature type="compositionally biased region" description="Acidic residues" evidence="8">
    <location>
        <begin position="333"/>
        <end position="347"/>
    </location>
</feature>
<feature type="compositionally biased region" description="Low complexity" evidence="8">
    <location>
        <begin position="600"/>
        <end position="614"/>
    </location>
</feature>
<feature type="compositionally biased region" description="Low complexity" evidence="8">
    <location>
        <begin position="696"/>
        <end position="734"/>
    </location>
</feature>
<dbReference type="InterPro" id="IPR050134">
    <property type="entry name" value="NAD-dep_sirtuin_deacylases"/>
</dbReference>
<name>A0A9P6TWA8_9FUNG</name>
<feature type="compositionally biased region" description="Low complexity" evidence="8">
    <location>
        <begin position="559"/>
        <end position="569"/>
    </location>
</feature>
<feature type="binding site" evidence="7">
    <location>
        <position position="189"/>
    </location>
    <ligand>
        <name>Zn(2+)</name>
        <dbReference type="ChEBI" id="CHEBI:29105"/>
    </ligand>
</feature>
<dbReference type="InterPro" id="IPR003000">
    <property type="entry name" value="Sirtuin"/>
</dbReference>
<evidence type="ECO:0000256" key="1">
    <source>
        <dbReference type="ARBA" id="ARBA00001947"/>
    </source>
</evidence>
<dbReference type="PANTHER" id="PTHR11085:SF6">
    <property type="entry name" value="NAD-DEPENDENT PROTEIN DEACETYLASE SIRTUIN-2"/>
    <property type="match status" value="1"/>
</dbReference>
<dbReference type="Pfam" id="PF02146">
    <property type="entry name" value="SIR2"/>
    <property type="match status" value="1"/>
</dbReference>
<evidence type="ECO:0000256" key="4">
    <source>
        <dbReference type="ARBA" id="ARBA00022723"/>
    </source>
</evidence>
<evidence type="ECO:0000313" key="10">
    <source>
        <dbReference type="EMBL" id="KAG0249316.1"/>
    </source>
</evidence>
<dbReference type="InterPro" id="IPR026590">
    <property type="entry name" value="Ssirtuin_cat_dom"/>
</dbReference>
<evidence type="ECO:0000256" key="2">
    <source>
        <dbReference type="ARBA" id="ARBA00006924"/>
    </source>
</evidence>
<feature type="domain" description="Deacetylase sirtuin-type" evidence="9">
    <location>
        <begin position="27"/>
        <end position="300"/>
    </location>
</feature>
<keyword evidence="11" id="KW-1185">Reference proteome</keyword>
<organism evidence="10 11">
    <name type="scientific">Mortierella polycephala</name>
    <dbReference type="NCBI Taxonomy" id="41804"/>
    <lineage>
        <taxon>Eukaryota</taxon>
        <taxon>Fungi</taxon>
        <taxon>Fungi incertae sedis</taxon>
        <taxon>Mucoromycota</taxon>
        <taxon>Mortierellomycotina</taxon>
        <taxon>Mortierellomycetes</taxon>
        <taxon>Mortierellales</taxon>
        <taxon>Mortierellaceae</taxon>
        <taxon>Mortierella</taxon>
    </lineage>
</organism>
<proteinExistence type="inferred from homology"/>
<evidence type="ECO:0000256" key="6">
    <source>
        <dbReference type="ARBA" id="ARBA00023027"/>
    </source>
</evidence>
<gene>
    <name evidence="10" type="primary">SIRT2_2</name>
    <name evidence="10" type="ORF">BG011_009404</name>
</gene>
<dbReference type="AlphaFoldDB" id="A0A9P6TWA8"/>
<feature type="binding site" evidence="7">
    <location>
        <position position="165"/>
    </location>
    <ligand>
        <name>Zn(2+)</name>
        <dbReference type="ChEBI" id="CHEBI:29105"/>
    </ligand>
</feature>
<dbReference type="Gene3D" id="3.40.50.1220">
    <property type="entry name" value="TPP-binding domain"/>
    <property type="match status" value="1"/>
</dbReference>
<dbReference type="SUPFAM" id="SSF52467">
    <property type="entry name" value="DHS-like NAD/FAD-binding domain"/>
    <property type="match status" value="1"/>
</dbReference>
<evidence type="ECO:0000256" key="8">
    <source>
        <dbReference type="SAM" id="MobiDB-lite"/>
    </source>
</evidence>
<feature type="binding site" evidence="7">
    <location>
        <position position="168"/>
    </location>
    <ligand>
        <name>Zn(2+)</name>
        <dbReference type="ChEBI" id="CHEBI:29105"/>
    </ligand>
</feature>
<evidence type="ECO:0000313" key="11">
    <source>
        <dbReference type="Proteomes" id="UP000726737"/>
    </source>
</evidence>
<dbReference type="EMBL" id="JAAAJA010000838">
    <property type="protein sequence ID" value="KAG0249316.1"/>
    <property type="molecule type" value="Genomic_DNA"/>
</dbReference>
<evidence type="ECO:0000259" key="9">
    <source>
        <dbReference type="PROSITE" id="PS50305"/>
    </source>
</evidence>
<comment type="caution">
    <text evidence="10">The sequence shown here is derived from an EMBL/GenBank/DDBJ whole genome shotgun (WGS) entry which is preliminary data.</text>
</comment>
<accession>A0A9P6TWA8</accession>
<protein>
    <submittedName>
        <fullName evidence="10">NAD-dependent protein deacetylase sirtuin-2</fullName>
    </submittedName>
</protein>
<keyword evidence="3" id="KW-0808">Transferase</keyword>
<evidence type="ECO:0000256" key="7">
    <source>
        <dbReference type="PROSITE-ProRule" id="PRU00236"/>
    </source>
</evidence>
<dbReference type="GO" id="GO:0046872">
    <property type="term" value="F:metal ion binding"/>
    <property type="evidence" value="ECO:0007669"/>
    <property type="project" value="UniProtKB-KW"/>
</dbReference>
<feature type="binding site" evidence="7">
    <location>
        <position position="192"/>
    </location>
    <ligand>
        <name>Zn(2+)</name>
        <dbReference type="ChEBI" id="CHEBI:29105"/>
    </ligand>
</feature>